<dbReference type="AlphaFoldDB" id="A0A318U575"/>
<evidence type="ECO:0000313" key="3">
    <source>
        <dbReference type="Proteomes" id="UP000247715"/>
    </source>
</evidence>
<evidence type="ECO:0000313" key="2">
    <source>
        <dbReference type="EMBL" id="PYF43126.1"/>
    </source>
</evidence>
<dbReference type="RefSeq" id="WP_002882024.1">
    <property type="nucleotide sequence ID" value="NZ_CP190015.1"/>
</dbReference>
<reference evidence="2 3" key="1">
    <citation type="submission" date="2018-06" db="EMBL/GenBank/DDBJ databases">
        <title>Genomic Encyclopedia of Archaeal and Bacterial Type Strains, Phase II (KMG-II): from individual species to whole genera.</title>
        <authorList>
            <person name="Goeker M."/>
        </authorList>
    </citation>
    <scope>NUCLEOTIDE SEQUENCE [LARGE SCALE GENOMIC DNA]</scope>
    <source>
        <strain evidence="2 3">ATCC 29103</strain>
    </source>
</reference>
<keyword evidence="1" id="KW-0472">Membrane</keyword>
<sequence>MEYKDYSSMANKSKTKRISKKLFRAFWILLVVIIGLILLAFMIYGLVIGIYRIFDQDTLRLFT</sequence>
<comment type="caution">
    <text evidence="2">The sequence shown here is derived from an EMBL/GenBank/DDBJ whole genome shotgun (WGS) entry which is preliminary data.</text>
</comment>
<gene>
    <name evidence="2" type="ORF">BCF88_10550</name>
</gene>
<protein>
    <submittedName>
        <fullName evidence="2">Uncharacterized protein</fullName>
    </submittedName>
</protein>
<accession>A0A318U575</accession>
<evidence type="ECO:0000256" key="1">
    <source>
        <dbReference type="SAM" id="Phobius"/>
    </source>
</evidence>
<keyword evidence="1" id="KW-1133">Transmembrane helix</keyword>
<keyword evidence="1" id="KW-0812">Transmembrane</keyword>
<dbReference type="Proteomes" id="UP000247715">
    <property type="component" value="Unassembled WGS sequence"/>
</dbReference>
<feature type="transmembrane region" description="Helical" evidence="1">
    <location>
        <begin position="21"/>
        <end position="54"/>
    </location>
</feature>
<name>A0A318U575_9BACT</name>
<organism evidence="2 3">
    <name type="scientific">Metamycoplasma alkalescens</name>
    <dbReference type="NCBI Taxonomy" id="45363"/>
    <lineage>
        <taxon>Bacteria</taxon>
        <taxon>Bacillati</taxon>
        <taxon>Mycoplasmatota</taxon>
        <taxon>Mycoplasmoidales</taxon>
        <taxon>Metamycoplasmataceae</taxon>
        <taxon>Metamycoplasma</taxon>
    </lineage>
</organism>
<proteinExistence type="predicted"/>
<dbReference type="EMBL" id="QKLP01000005">
    <property type="protein sequence ID" value="PYF43126.1"/>
    <property type="molecule type" value="Genomic_DNA"/>
</dbReference>